<evidence type="ECO:0000256" key="7">
    <source>
        <dbReference type="ARBA" id="ARBA00022697"/>
    </source>
</evidence>
<evidence type="ECO:0000259" key="13">
    <source>
        <dbReference type="Pfam" id="PF00288"/>
    </source>
</evidence>
<dbReference type="SUPFAM" id="SSF54211">
    <property type="entry name" value="Ribosomal protein S5 domain 2-like"/>
    <property type="match status" value="1"/>
</dbReference>
<dbReference type="InterPro" id="IPR020568">
    <property type="entry name" value="Ribosomal_Su5_D2-typ_SF"/>
</dbReference>
<dbReference type="PRINTS" id="PR00958">
    <property type="entry name" value="HOMSERKINASE"/>
</dbReference>
<dbReference type="EMBL" id="LS483487">
    <property type="protein sequence ID" value="SQJ02444.1"/>
    <property type="molecule type" value="Genomic_DNA"/>
</dbReference>
<accession>A0AAX1TVH2</accession>
<comment type="subcellular location">
    <subcellularLocation>
        <location evidence="12">Cytoplasm</location>
    </subcellularLocation>
</comment>
<evidence type="ECO:0000256" key="12">
    <source>
        <dbReference type="HAMAP-Rule" id="MF_00384"/>
    </source>
</evidence>
<name>A0AAX1TVH2_9FUSO</name>
<comment type="catalytic activity">
    <reaction evidence="11 12">
        <text>L-homoserine + ATP = O-phospho-L-homoserine + ADP + H(+)</text>
        <dbReference type="Rhea" id="RHEA:13985"/>
        <dbReference type="ChEBI" id="CHEBI:15378"/>
        <dbReference type="ChEBI" id="CHEBI:30616"/>
        <dbReference type="ChEBI" id="CHEBI:57476"/>
        <dbReference type="ChEBI" id="CHEBI:57590"/>
        <dbReference type="ChEBI" id="CHEBI:456216"/>
        <dbReference type="EC" id="2.7.1.39"/>
    </reaction>
</comment>
<proteinExistence type="inferred from homology"/>
<dbReference type="InterPro" id="IPR006204">
    <property type="entry name" value="GHMP_kinase_N_dom"/>
</dbReference>
<reference evidence="15 16" key="1">
    <citation type="submission" date="2018-06" db="EMBL/GenBank/DDBJ databases">
        <authorList>
            <consortium name="Pathogen Informatics"/>
            <person name="Doyle S."/>
        </authorList>
    </citation>
    <scope>NUCLEOTIDE SEQUENCE [LARGE SCALE GENOMIC DNA]</scope>
    <source>
        <strain evidence="15 16">NCTC12112</strain>
    </source>
</reference>
<feature type="binding site" evidence="12">
    <location>
        <begin position="82"/>
        <end position="92"/>
    </location>
    <ligand>
        <name>ATP</name>
        <dbReference type="ChEBI" id="CHEBI:30616"/>
    </ligand>
</feature>
<evidence type="ECO:0000256" key="2">
    <source>
        <dbReference type="ARBA" id="ARBA00007370"/>
    </source>
</evidence>
<comment type="pathway">
    <text evidence="1 12">Amino-acid biosynthesis; L-threonine biosynthesis; L-threonine from L-aspartate: step 4/5.</text>
</comment>
<dbReference type="RefSeq" id="WP_005977439.1">
    <property type="nucleotide sequence ID" value="NZ_BAABXY010000001.1"/>
</dbReference>
<organism evidence="15 16">
    <name type="scientific">Fusobacterium ulcerans</name>
    <dbReference type="NCBI Taxonomy" id="861"/>
    <lineage>
        <taxon>Bacteria</taxon>
        <taxon>Fusobacteriati</taxon>
        <taxon>Fusobacteriota</taxon>
        <taxon>Fusobacteriia</taxon>
        <taxon>Fusobacteriales</taxon>
        <taxon>Fusobacteriaceae</taxon>
        <taxon>Fusobacterium</taxon>
    </lineage>
</organism>
<evidence type="ECO:0000256" key="8">
    <source>
        <dbReference type="ARBA" id="ARBA00022741"/>
    </source>
</evidence>
<dbReference type="InterPro" id="IPR014721">
    <property type="entry name" value="Ribsml_uS5_D2-typ_fold_subgr"/>
</dbReference>
<dbReference type="Pfam" id="PF08544">
    <property type="entry name" value="GHMP_kinases_C"/>
    <property type="match status" value="1"/>
</dbReference>
<keyword evidence="5 12" id="KW-0028">Amino-acid biosynthesis</keyword>
<dbReference type="PANTHER" id="PTHR20861">
    <property type="entry name" value="HOMOSERINE/4-DIPHOSPHOCYTIDYL-2-C-METHYL-D-ERYTHRITOL KINASE"/>
    <property type="match status" value="1"/>
</dbReference>
<dbReference type="KEGG" id="ful:C4N20_14090"/>
<dbReference type="Proteomes" id="UP000249008">
    <property type="component" value="Chromosome 1"/>
</dbReference>
<evidence type="ECO:0000313" key="15">
    <source>
        <dbReference type="EMBL" id="SQJ02444.1"/>
    </source>
</evidence>
<feature type="domain" description="GHMP kinase C-terminal" evidence="14">
    <location>
        <begin position="196"/>
        <end position="260"/>
    </location>
</feature>
<evidence type="ECO:0000259" key="14">
    <source>
        <dbReference type="Pfam" id="PF08544"/>
    </source>
</evidence>
<comment type="similarity">
    <text evidence="2 12">Belongs to the GHMP kinase family. Homoserine kinase subfamily.</text>
</comment>
<dbReference type="Gene3D" id="3.30.70.890">
    <property type="entry name" value="GHMP kinase, C-terminal domain"/>
    <property type="match status" value="1"/>
</dbReference>
<dbReference type="InterPro" id="IPR000870">
    <property type="entry name" value="Homoserine_kinase"/>
</dbReference>
<keyword evidence="8 12" id="KW-0547">Nucleotide-binding</keyword>
<gene>
    <name evidence="15" type="primary">thrB_1</name>
    <name evidence="12" type="synonym">thrB</name>
    <name evidence="15" type="ORF">NCTC12112_01389</name>
</gene>
<dbReference type="GO" id="GO:0005737">
    <property type="term" value="C:cytoplasm"/>
    <property type="evidence" value="ECO:0007669"/>
    <property type="project" value="UniProtKB-SubCell"/>
</dbReference>
<evidence type="ECO:0000313" key="16">
    <source>
        <dbReference type="Proteomes" id="UP000249008"/>
    </source>
</evidence>
<protein>
    <recommendedName>
        <fullName evidence="4 12">Homoserine kinase</fullName>
        <shortName evidence="12">HK</shortName>
        <shortName evidence="12">HSK</shortName>
        <ecNumber evidence="3 12">2.7.1.39</ecNumber>
    </recommendedName>
</protein>
<feature type="domain" description="GHMP kinase N-terminal" evidence="13">
    <location>
        <begin position="53"/>
        <end position="135"/>
    </location>
</feature>
<keyword evidence="10 12" id="KW-0067">ATP-binding</keyword>
<evidence type="ECO:0000256" key="1">
    <source>
        <dbReference type="ARBA" id="ARBA00005015"/>
    </source>
</evidence>
<dbReference type="InterPro" id="IPR013750">
    <property type="entry name" value="GHMP_kinase_C_dom"/>
</dbReference>
<dbReference type="NCBIfam" id="TIGR00191">
    <property type="entry name" value="thrB"/>
    <property type="match status" value="1"/>
</dbReference>
<sequence>MITIKVPATTANIGPGFDTLGLAFKLYSYFTFKKIEYGIRILGCEEKYQNDSNLVYTSFKKTLEILKYPVPGIEITIKSDIPVSRGLGSSAACIVGGVMGANIIAGSPLSKDEIFKICNDIEGHPDNIAPALFGGLTASLVEEGIPYTVQYNINENLYFCALVPDFRLSTAEARKVLPSEIPYKDAIYNISRIAVLLKALENGDDLLIKKSLSDTLHEKYRNILIHEYEEVKEICEKNGNTALFISGSGPTLMNIAKTKDFQWKIEYEIKNLKNSWIIRTLDIDMKGAVVL</sequence>
<dbReference type="PANTHER" id="PTHR20861:SF1">
    <property type="entry name" value="HOMOSERINE KINASE"/>
    <property type="match status" value="1"/>
</dbReference>
<dbReference type="GO" id="GO:0009088">
    <property type="term" value="P:threonine biosynthetic process"/>
    <property type="evidence" value="ECO:0007669"/>
    <property type="project" value="UniProtKB-UniRule"/>
</dbReference>
<dbReference type="Gene3D" id="3.30.230.10">
    <property type="match status" value="1"/>
</dbReference>
<dbReference type="PIRSF" id="PIRSF000676">
    <property type="entry name" value="Homoser_kin"/>
    <property type="match status" value="1"/>
</dbReference>
<evidence type="ECO:0000256" key="4">
    <source>
        <dbReference type="ARBA" id="ARBA00017858"/>
    </source>
</evidence>
<keyword evidence="9 12" id="KW-0418">Kinase</keyword>
<evidence type="ECO:0000256" key="10">
    <source>
        <dbReference type="ARBA" id="ARBA00022840"/>
    </source>
</evidence>
<evidence type="ECO:0000256" key="11">
    <source>
        <dbReference type="ARBA" id="ARBA00049375"/>
    </source>
</evidence>
<dbReference type="SUPFAM" id="SSF55060">
    <property type="entry name" value="GHMP Kinase, C-terminal domain"/>
    <property type="match status" value="1"/>
</dbReference>
<evidence type="ECO:0000256" key="3">
    <source>
        <dbReference type="ARBA" id="ARBA00012078"/>
    </source>
</evidence>
<dbReference type="GeneID" id="78455953"/>
<dbReference type="GO" id="GO:0004413">
    <property type="term" value="F:homoserine kinase activity"/>
    <property type="evidence" value="ECO:0007669"/>
    <property type="project" value="UniProtKB-UniRule"/>
</dbReference>
<keyword evidence="7 12" id="KW-0791">Threonine biosynthesis</keyword>
<dbReference type="InterPro" id="IPR006203">
    <property type="entry name" value="GHMP_knse_ATP-bd_CS"/>
</dbReference>
<dbReference type="HAMAP" id="MF_00384">
    <property type="entry name" value="Homoser_kinase"/>
    <property type="match status" value="1"/>
</dbReference>
<dbReference type="GO" id="GO:0005524">
    <property type="term" value="F:ATP binding"/>
    <property type="evidence" value="ECO:0007669"/>
    <property type="project" value="UniProtKB-UniRule"/>
</dbReference>
<dbReference type="InterPro" id="IPR036554">
    <property type="entry name" value="GHMP_kinase_C_sf"/>
</dbReference>
<dbReference type="AlphaFoldDB" id="A0AAX1TVH2"/>
<dbReference type="Pfam" id="PF00288">
    <property type="entry name" value="GHMP_kinases_N"/>
    <property type="match status" value="1"/>
</dbReference>
<keyword evidence="12" id="KW-0963">Cytoplasm</keyword>
<evidence type="ECO:0000256" key="9">
    <source>
        <dbReference type="ARBA" id="ARBA00022777"/>
    </source>
</evidence>
<dbReference type="EC" id="2.7.1.39" evidence="3 12"/>
<comment type="function">
    <text evidence="12">Catalyzes the ATP-dependent phosphorylation of L-homoserine to L-homoserine phosphate.</text>
</comment>
<evidence type="ECO:0000256" key="5">
    <source>
        <dbReference type="ARBA" id="ARBA00022605"/>
    </source>
</evidence>
<dbReference type="PROSITE" id="PS00627">
    <property type="entry name" value="GHMP_KINASES_ATP"/>
    <property type="match status" value="1"/>
</dbReference>
<evidence type="ECO:0000256" key="6">
    <source>
        <dbReference type="ARBA" id="ARBA00022679"/>
    </source>
</evidence>
<keyword evidence="6 12" id="KW-0808">Transferase</keyword>